<dbReference type="Proteomes" id="UP001221898">
    <property type="component" value="Unassembled WGS sequence"/>
</dbReference>
<dbReference type="AlphaFoldDB" id="A0AAD7RJX9"/>
<reference evidence="1" key="1">
    <citation type="journal article" date="2023" name="Science">
        <title>Genome structures resolve the early diversification of teleost fishes.</title>
        <authorList>
            <person name="Parey E."/>
            <person name="Louis A."/>
            <person name="Montfort J."/>
            <person name="Bouchez O."/>
            <person name="Roques C."/>
            <person name="Iampietro C."/>
            <person name="Lluch J."/>
            <person name="Castinel A."/>
            <person name="Donnadieu C."/>
            <person name="Desvignes T."/>
            <person name="Floi Bucao C."/>
            <person name="Jouanno E."/>
            <person name="Wen M."/>
            <person name="Mejri S."/>
            <person name="Dirks R."/>
            <person name="Jansen H."/>
            <person name="Henkel C."/>
            <person name="Chen W.J."/>
            <person name="Zahm M."/>
            <person name="Cabau C."/>
            <person name="Klopp C."/>
            <person name="Thompson A.W."/>
            <person name="Robinson-Rechavi M."/>
            <person name="Braasch I."/>
            <person name="Lecointre G."/>
            <person name="Bobe J."/>
            <person name="Postlethwait J.H."/>
            <person name="Berthelot C."/>
            <person name="Roest Crollius H."/>
            <person name="Guiguen Y."/>
        </authorList>
    </citation>
    <scope>NUCLEOTIDE SEQUENCE</scope>
    <source>
        <strain evidence="1">NC1722</strain>
    </source>
</reference>
<name>A0AAD7RJX9_9TELE</name>
<evidence type="ECO:0000313" key="1">
    <source>
        <dbReference type="EMBL" id="KAJ8385267.1"/>
    </source>
</evidence>
<evidence type="ECO:0000313" key="2">
    <source>
        <dbReference type="Proteomes" id="UP001221898"/>
    </source>
</evidence>
<sequence length="154" mass="16360">MRCLVPGYPILKRDTRLLGQEGLCVVGTSQVSGLGETGNRIKGFGQSFLWKSSIRHYAMPLCFSGYYLLTRVPSGSLNVAVVSPAKRVLARTAHCGNPRGSNNSITGIVGIVVRGRWWLVALGLMTVAPGVWPCQGPGRCPHSGGVLKAAADRA</sequence>
<keyword evidence="2" id="KW-1185">Reference proteome</keyword>
<dbReference type="EMBL" id="JAINUG010000255">
    <property type="protein sequence ID" value="KAJ8385267.1"/>
    <property type="molecule type" value="Genomic_DNA"/>
</dbReference>
<accession>A0AAD7RJX9</accession>
<organism evidence="1 2">
    <name type="scientific">Aldrovandia affinis</name>
    <dbReference type="NCBI Taxonomy" id="143900"/>
    <lineage>
        <taxon>Eukaryota</taxon>
        <taxon>Metazoa</taxon>
        <taxon>Chordata</taxon>
        <taxon>Craniata</taxon>
        <taxon>Vertebrata</taxon>
        <taxon>Euteleostomi</taxon>
        <taxon>Actinopterygii</taxon>
        <taxon>Neopterygii</taxon>
        <taxon>Teleostei</taxon>
        <taxon>Notacanthiformes</taxon>
        <taxon>Halosauridae</taxon>
        <taxon>Aldrovandia</taxon>
    </lineage>
</organism>
<protein>
    <submittedName>
        <fullName evidence="1">Uncharacterized protein</fullName>
    </submittedName>
</protein>
<gene>
    <name evidence="1" type="ORF">AAFF_G00191440</name>
</gene>
<comment type="caution">
    <text evidence="1">The sequence shown here is derived from an EMBL/GenBank/DDBJ whole genome shotgun (WGS) entry which is preliminary data.</text>
</comment>
<proteinExistence type="predicted"/>